<proteinExistence type="predicted"/>
<dbReference type="InterPro" id="IPR037873">
    <property type="entry name" value="BamE-like"/>
</dbReference>
<evidence type="ECO:0000313" key="2">
    <source>
        <dbReference type="EMBL" id="WBA08751.1"/>
    </source>
</evidence>
<keyword evidence="1" id="KW-0732">Signal</keyword>
<sequence>MRVFFACVLVVLLAGCSKVTKQNYDQLEVGMSYDVVVSHIGEPSQCDDTMGLTHCVWGGDGKHIKVSFVADKATVLSAQGLK</sequence>
<accession>A0AA47KKP7</accession>
<reference evidence="2" key="1">
    <citation type="submission" date="2022-09" db="EMBL/GenBank/DDBJ databases">
        <authorList>
            <person name="Li Z.-J."/>
        </authorList>
    </citation>
    <scope>NUCLEOTIDE SEQUENCE</scope>
    <source>
        <strain evidence="2">TGB11</strain>
    </source>
</reference>
<protein>
    <recommendedName>
        <fullName evidence="4">DUF3862 domain-containing protein</fullName>
    </recommendedName>
</protein>
<evidence type="ECO:0000313" key="3">
    <source>
        <dbReference type="Proteomes" id="UP001164748"/>
    </source>
</evidence>
<dbReference type="Proteomes" id="UP001164748">
    <property type="component" value="Chromosome"/>
</dbReference>
<organism evidence="2 3">
    <name type="scientific">Salinivibrio kushneri</name>
    <dbReference type="NCBI Taxonomy" id="1908198"/>
    <lineage>
        <taxon>Bacteria</taxon>
        <taxon>Pseudomonadati</taxon>
        <taxon>Pseudomonadota</taxon>
        <taxon>Gammaproteobacteria</taxon>
        <taxon>Vibrionales</taxon>
        <taxon>Vibrionaceae</taxon>
        <taxon>Salinivibrio</taxon>
    </lineage>
</organism>
<evidence type="ECO:0000256" key="1">
    <source>
        <dbReference type="ARBA" id="ARBA00022729"/>
    </source>
</evidence>
<dbReference type="PROSITE" id="PS51257">
    <property type="entry name" value="PROKAR_LIPOPROTEIN"/>
    <property type="match status" value="1"/>
</dbReference>
<dbReference type="EMBL" id="CP114588">
    <property type="protein sequence ID" value="WBA08751.1"/>
    <property type="molecule type" value="Genomic_DNA"/>
</dbReference>
<evidence type="ECO:0008006" key="4">
    <source>
        <dbReference type="Google" id="ProtNLM"/>
    </source>
</evidence>
<dbReference type="RefSeq" id="WP_046074648.1">
    <property type="nucleotide sequence ID" value="NZ_CP114588.1"/>
</dbReference>
<name>A0AA47KKP7_9GAMM</name>
<dbReference type="Gene3D" id="3.30.1450.10">
    <property type="match status" value="1"/>
</dbReference>
<gene>
    <name evidence="2" type="ORF">N8M53_00530</name>
</gene>
<dbReference type="AlphaFoldDB" id="A0AA47KKP7"/>